<protein>
    <submittedName>
        <fullName evidence="3">Ribonuclease H family protein</fullName>
    </submittedName>
</protein>
<dbReference type="InterPro" id="IPR002156">
    <property type="entry name" value="RNaseH_domain"/>
</dbReference>
<dbReference type="InterPro" id="IPR036397">
    <property type="entry name" value="RNaseH_sf"/>
</dbReference>
<dbReference type="Gene3D" id="3.30.420.10">
    <property type="entry name" value="Ribonuclease H-like superfamily/Ribonuclease H"/>
    <property type="match status" value="1"/>
</dbReference>
<reference evidence="2 4" key="1">
    <citation type="submission" date="2023-01" db="EMBL/GenBank/DDBJ databases">
        <title>Genome-based reclassification of Anoxybacillus geothermalis as a later heterotypic synonym of Anoxybacillus rupiensis.</title>
        <authorList>
            <person name="Inan Bektas K."/>
            <person name="Canakci S."/>
            <person name="Belduz A.A."/>
            <person name="Guler H.H."/>
        </authorList>
    </citation>
    <scope>NUCLEOTIDE SEQUENCE [LARGE SCALE GENOMIC DNA]</scope>
    <source>
        <strain evidence="2 4">DSM 17127</strain>
    </source>
</reference>
<feature type="domain" description="RNase H type-1" evidence="1">
    <location>
        <begin position="70"/>
        <end position="207"/>
    </location>
</feature>
<name>A0ABD5J0E6_9BACL</name>
<dbReference type="CDD" id="cd09279">
    <property type="entry name" value="RNase_HI_like"/>
    <property type="match status" value="1"/>
</dbReference>
<accession>A0ABD5J0E6</accession>
<evidence type="ECO:0000259" key="1">
    <source>
        <dbReference type="PROSITE" id="PS50879"/>
    </source>
</evidence>
<reference evidence="3 5" key="2">
    <citation type="submission" date="2023-03" db="EMBL/GenBank/DDBJ databases">
        <title>Bacillus Genome Sequencing.</title>
        <authorList>
            <person name="Dunlap C."/>
        </authorList>
    </citation>
    <scope>NUCLEOTIDE SEQUENCE [LARGE SCALE GENOMIC DNA]</scope>
    <source>
        <strain evidence="3 5">NRS-38</strain>
    </source>
</reference>
<dbReference type="Proteomes" id="UP001339962">
    <property type="component" value="Unassembled WGS sequence"/>
</dbReference>
<dbReference type="PANTHER" id="PTHR46387">
    <property type="entry name" value="POLYNUCLEOTIDYL TRANSFERASE, RIBONUCLEASE H-LIKE SUPERFAMILY PROTEIN"/>
    <property type="match status" value="1"/>
</dbReference>
<dbReference type="Pfam" id="PF13456">
    <property type="entry name" value="RVT_3"/>
    <property type="match status" value="1"/>
</dbReference>
<dbReference type="NCBIfam" id="NF005822">
    <property type="entry name" value="PRK07708.1"/>
    <property type="match status" value="1"/>
</dbReference>
<dbReference type="InterPro" id="IPR012337">
    <property type="entry name" value="RNaseH-like_sf"/>
</dbReference>
<dbReference type="RefSeq" id="WP_044745258.1">
    <property type="nucleotide sequence ID" value="NZ_JACIDF010000001.1"/>
</dbReference>
<gene>
    <name evidence="3" type="ORF">P9850_17775</name>
    <name evidence="2" type="ORF">PNH38_05165</name>
</gene>
<dbReference type="SUPFAM" id="SSF53098">
    <property type="entry name" value="Ribonuclease H-like"/>
    <property type="match status" value="1"/>
</dbReference>
<evidence type="ECO:0000313" key="5">
    <source>
        <dbReference type="Proteomes" id="UP001339962"/>
    </source>
</evidence>
<evidence type="ECO:0000313" key="2">
    <source>
        <dbReference type="EMBL" id="MDE8563275.1"/>
    </source>
</evidence>
<sequence length="226" mass="26275">MDVIIQWTYITPKKQEIILTSELLEAEKALWMAEDFEKTGRVKDLVFIDRQNTSWTKKELVKLLQEVESEPHDIIAYFDGGFDNETSEAGIGAVIYYHQNHQPYRFRMNRRLYELKSNNEAEYAAFWSVVQTLEEMGVHHLPVVFRGDSHVVLNQLSGAWPCFEKDYSAWLDRIEAKLKELGIHPIYEPISRKQNKEADQLARQALEGKIIESTIELTKKGTNADE</sequence>
<evidence type="ECO:0000313" key="3">
    <source>
        <dbReference type="EMBL" id="MED5053636.1"/>
    </source>
</evidence>
<comment type="caution">
    <text evidence="3">The sequence shown here is derived from an EMBL/GenBank/DDBJ whole genome shotgun (WGS) entry which is preliminary data.</text>
</comment>
<organism evidence="3 5">
    <name type="scientific">Anoxybacteroides rupiense</name>
    <dbReference type="NCBI Taxonomy" id="311460"/>
    <lineage>
        <taxon>Bacteria</taxon>
        <taxon>Bacillati</taxon>
        <taxon>Bacillota</taxon>
        <taxon>Bacilli</taxon>
        <taxon>Bacillales</taxon>
        <taxon>Anoxybacillaceae</taxon>
        <taxon>Anoxybacteroides</taxon>
    </lineage>
</organism>
<dbReference type="EMBL" id="JARTLI010000052">
    <property type="protein sequence ID" value="MED5053636.1"/>
    <property type="molecule type" value="Genomic_DNA"/>
</dbReference>
<keyword evidence="4" id="KW-1185">Reference proteome</keyword>
<proteinExistence type="predicted"/>
<dbReference type="AlphaFoldDB" id="A0ABD5J0E6"/>
<dbReference type="PROSITE" id="PS50879">
    <property type="entry name" value="RNASE_H_1"/>
    <property type="match status" value="1"/>
</dbReference>
<dbReference type="PANTHER" id="PTHR46387:SF2">
    <property type="entry name" value="RIBONUCLEASE HI"/>
    <property type="match status" value="1"/>
</dbReference>
<dbReference type="EMBL" id="JAQOTG010000002">
    <property type="protein sequence ID" value="MDE8563275.1"/>
    <property type="molecule type" value="Genomic_DNA"/>
</dbReference>
<dbReference type="Proteomes" id="UP001213979">
    <property type="component" value="Unassembled WGS sequence"/>
</dbReference>
<evidence type="ECO:0000313" key="4">
    <source>
        <dbReference type="Proteomes" id="UP001213979"/>
    </source>
</evidence>